<feature type="transmembrane region" description="Helical" evidence="7">
    <location>
        <begin position="20"/>
        <end position="41"/>
    </location>
</feature>
<proteinExistence type="predicted"/>
<dbReference type="EMBL" id="WHNX01000003">
    <property type="protein sequence ID" value="MPW24682.1"/>
    <property type="molecule type" value="Genomic_DNA"/>
</dbReference>
<dbReference type="InterPro" id="IPR017871">
    <property type="entry name" value="ABC_transporter-like_CS"/>
</dbReference>
<dbReference type="CDD" id="cd18549">
    <property type="entry name" value="ABC_6TM_YwjA_like"/>
    <property type="match status" value="1"/>
</dbReference>
<accession>A0A6A7K5M1</accession>
<dbReference type="PROSITE" id="PS50929">
    <property type="entry name" value="ABC_TM1F"/>
    <property type="match status" value="1"/>
</dbReference>
<dbReference type="PROSITE" id="PS50893">
    <property type="entry name" value="ABC_TRANSPORTER_2"/>
    <property type="match status" value="1"/>
</dbReference>
<keyword evidence="3" id="KW-0547">Nucleotide-binding</keyword>
<evidence type="ECO:0000256" key="5">
    <source>
        <dbReference type="ARBA" id="ARBA00022989"/>
    </source>
</evidence>
<comment type="caution">
    <text evidence="10">The sequence shown here is derived from an EMBL/GenBank/DDBJ whole genome shotgun (WGS) entry which is preliminary data.</text>
</comment>
<protein>
    <submittedName>
        <fullName evidence="10">ATP-binding cassette domain-containing protein</fullName>
    </submittedName>
</protein>
<dbReference type="InterPro" id="IPR003439">
    <property type="entry name" value="ABC_transporter-like_ATP-bd"/>
</dbReference>
<dbReference type="SUPFAM" id="SSF90123">
    <property type="entry name" value="ABC transporter transmembrane region"/>
    <property type="match status" value="1"/>
</dbReference>
<feature type="domain" description="ABC transmembrane type-1" evidence="9">
    <location>
        <begin position="20"/>
        <end position="299"/>
    </location>
</feature>
<keyword evidence="6 7" id="KW-0472">Membrane</keyword>
<feature type="domain" description="ABC transporter" evidence="8">
    <location>
        <begin position="333"/>
        <end position="567"/>
    </location>
</feature>
<dbReference type="SMART" id="SM00382">
    <property type="entry name" value="AAA"/>
    <property type="match status" value="1"/>
</dbReference>
<evidence type="ECO:0000256" key="7">
    <source>
        <dbReference type="SAM" id="Phobius"/>
    </source>
</evidence>
<feature type="transmembrane region" description="Helical" evidence="7">
    <location>
        <begin position="240"/>
        <end position="262"/>
    </location>
</feature>
<dbReference type="InterPro" id="IPR027417">
    <property type="entry name" value="P-loop_NTPase"/>
</dbReference>
<dbReference type="Gene3D" id="3.40.50.300">
    <property type="entry name" value="P-loop containing nucleotide triphosphate hydrolases"/>
    <property type="match status" value="1"/>
</dbReference>
<feature type="transmembrane region" description="Helical" evidence="7">
    <location>
        <begin position="53"/>
        <end position="74"/>
    </location>
</feature>
<dbReference type="GO" id="GO:0005886">
    <property type="term" value="C:plasma membrane"/>
    <property type="evidence" value="ECO:0007669"/>
    <property type="project" value="UniProtKB-SubCell"/>
</dbReference>
<keyword evidence="5 7" id="KW-1133">Transmembrane helix</keyword>
<dbReference type="InterPro" id="IPR036640">
    <property type="entry name" value="ABC1_TM_sf"/>
</dbReference>
<evidence type="ECO:0000256" key="3">
    <source>
        <dbReference type="ARBA" id="ARBA00022741"/>
    </source>
</evidence>
<dbReference type="GO" id="GO:0005524">
    <property type="term" value="F:ATP binding"/>
    <property type="evidence" value="ECO:0007669"/>
    <property type="project" value="UniProtKB-KW"/>
</dbReference>
<evidence type="ECO:0000313" key="10">
    <source>
        <dbReference type="EMBL" id="MPW24682.1"/>
    </source>
</evidence>
<dbReference type="RefSeq" id="WP_152801393.1">
    <property type="nucleotide sequence ID" value="NZ_WHNX01000003.1"/>
</dbReference>
<dbReference type="AlphaFoldDB" id="A0A6A7K5M1"/>
<evidence type="ECO:0000256" key="4">
    <source>
        <dbReference type="ARBA" id="ARBA00022840"/>
    </source>
</evidence>
<name>A0A6A7K5M1_9FIRM</name>
<dbReference type="PROSITE" id="PS00211">
    <property type="entry name" value="ABC_TRANSPORTER_1"/>
    <property type="match status" value="1"/>
</dbReference>
<evidence type="ECO:0000256" key="2">
    <source>
        <dbReference type="ARBA" id="ARBA00022692"/>
    </source>
</evidence>
<evidence type="ECO:0000313" key="11">
    <source>
        <dbReference type="Proteomes" id="UP000440004"/>
    </source>
</evidence>
<evidence type="ECO:0000256" key="6">
    <source>
        <dbReference type="ARBA" id="ARBA00023136"/>
    </source>
</evidence>
<feature type="transmembrane region" description="Helical" evidence="7">
    <location>
        <begin position="268"/>
        <end position="284"/>
    </location>
</feature>
<dbReference type="InterPro" id="IPR039421">
    <property type="entry name" value="Type_1_exporter"/>
</dbReference>
<dbReference type="Gene3D" id="1.20.1560.10">
    <property type="entry name" value="ABC transporter type 1, transmembrane domain"/>
    <property type="match status" value="1"/>
</dbReference>
<comment type="subcellular location">
    <subcellularLocation>
        <location evidence="1">Cell membrane</location>
        <topology evidence="1">Multi-pass membrane protein</topology>
    </subcellularLocation>
</comment>
<organism evidence="10 11">
    <name type="scientific">Alkalibaculum sporogenes</name>
    <dbReference type="NCBI Taxonomy" id="2655001"/>
    <lineage>
        <taxon>Bacteria</taxon>
        <taxon>Bacillati</taxon>
        <taxon>Bacillota</taxon>
        <taxon>Clostridia</taxon>
        <taxon>Eubacteriales</taxon>
        <taxon>Eubacteriaceae</taxon>
        <taxon>Alkalibaculum</taxon>
    </lineage>
</organism>
<feature type="transmembrane region" description="Helical" evidence="7">
    <location>
        <begin position="158"/>
        <end position="175"/>
    </location>
</feature>
<sequence length="571" mass="64799">MIRRFSKYYKPHLKLFSLDFGCALIMSVLDLIFPALVAIVIDKAIPQRDLSLLYTIAIVIMGLYIIRTILNYIVTYWGHVLGVRIESDMRSDLFNHIQKLSFNYFDNTKTGHIMSRLVNDLFDIAEFAHHGPEDIFITSITLVGTFIIMLTINWQLALIIFLLVPVMLVFTIFKNKKMRKVFREMRIKLADINAQIEDSISGIRVVKSFGNEWYEEEKFDLGNNSHRVTKEESYKVMGEFYSGIGFFSNLLHLIVVFFGGLFVINNQISIGVLVQFLLYISIFLEPIKRIANFIETYQKAGAGFNRFIETLDVNPDIIDRHDARSVGKLSGDIEFKNVNFNYSDNETVLENINLKIDAGETIAFVGPSGAGKTTICSLIPRFYEVTGGSILLDNEDIRDITMRSLRDNIGIVQQDVFLFSGTISENIKYGKTIATQEEIINAAKLANAHEFIIKLPNGYDTHTGERGVKLSGGQKQRISIARIFLKNPPILILDEATSALDNENEKIIQKSFERLSKSRTSLIIAHRLATIQNADRIVVLTDEGIKEQGTHIELMELGGMYKSLYDAQKLT</sequence>
<dbReference type="PANTHER" id="PTHR43394:SF1">
    <property type="entry name" value="ATP-BINDING CASSETTE SUB-FAMILY B MEMBER 10, MITOCHONDRIAL"/>
    <property type="match status" value="1"/>
</dbReference>
<dbReference type="CDD" id="cd03251">
    <property type="entry name" value="ABCC_MsbA"/>
    <property type="match status" value="1"/>
</dbReference>
<dbReference type="Pfam" id="PF00664">
    <property type="entry name" value="ABC_membrane"/>
    <property type="match status" value="1"/>
</dbReference>
<dbReference type="FunFam" id="3.40.50.300:FF:000218">
    <property type="entry name" value="Multidrug ABC transporter ATP-binding protein"/>
    <property type="match status" value="1"/>
</dbReference>
<reference evidence="10 11" key="1">
    <citation type="submission" date="2019-10" db="EMBL/GenBank/DDBJ databases">
        <title>Alkalibaculum tamaniensis sp.nov., a new alkaliphilic acetogen, isolated on methoxylated aromatics from a mud volcano.</title>
        <authorList>
            <person name="Khomyakova M.A."/>
            <person name="Merkel A.Y."/>
            <person name="Bonch-Osmolovskaya E.A."/>
            <person name="Slobodkin A.I."/>
        </authorList>
    </citation>
    <scope>NUCLEOTIDE SEQUENCE [LARGE SCALE GENOMIC DNA]</scope>
    <source>
        <strain evidence="10 11">M08DMB</strain>
    </source>
</reference>
<gene>
    <name evidence="10" type="ORF">GC105_02590</name>
</gene>
<dbReference type="GO" id="GO:0015421">
    <property type="term" value="F:ABC-type oligopeptide transporter activity"/>
    <property type="evidence" value="ECO:0007669"/>
    <property type="project" value="TreeGrafter"/>
</dbReference>
<dbReference type="GO" id="GO:0016887">
    <property type="term" value="F:ATP hydrolysis activity"/>
    <property type="evidence" value="ECO:0007669"/>
    <property type="project" value="InterPro"/>
</dbReference>
<dbReference type="InterPro" id="IPR011527">
    <property type="entry name" value="ABC1_TM_dom"/>
</dbReference>
<keyword evidence="2 7" id="KW-0812">Transmembrane</keyword>
<dbReference type="Pfam" id="PF00005">
    <property type="entry name" value="ABC_tran"/>
    <property type="match status" value="1"/>
</dbReference>
<evidence type="ECO:0000256" key="1">
    <source>
        <dbReference type="ARBA" id="ARBA00004651"/>
    </source>
</evidence>
<dbReference type="PANTHER" id="PTHR43394">
    <property type="entry name" value="ATP-DEPENDENT PERMEASE MDL1, MITOCHONDRIAL"/>
    <property type="match status" value="1"/>
</dbReference>
<evidence type="ECO:0000259" key="8">
    <source>
        <dbReference type="PROSITE" id="PS50893"/>
    </source>
</evidence>
<feature type="transmembrane region" description="Helical" evidence="7">
    <location>
        <begin position="135"/>
        <end position="152"/>
    </location>
</feature>
<keyword evidence="11" id="KW-1185">Reference proteome</keyword>
<dbReference type="InterPro" id="IPR003593">
    <property type="entry name" value="AAA+_ATPase"/>
</dbReference>
<dbReference type="SUPFAM" id="SSF52540">
    <property type="entry name" value="P-loop containing nucleoside triphosphate hydrolases"/>
    <property type="match status" value="1"/>
</dbReference>
<evidence type="ECO:0000259" key="9">
    <source>
        <dbReference type="PROSITE" id="PS50929"/>
    </source>
</evidence>
<keyword evidence="4 10" id="KW-0067">ATP-binding</keyword>
<dbReference type="Proteomes" id="UP000440004">
    <property type="component" value="Unassembled WGS sequence"/>
</dbReference>